<reference evidence="1 2" key="2">
    <citation type="journal article" date="2012" name="Proc. Natl. Acad. Sci. U.S.A.">
        <title>Antigenic diversity is generated by distinct evolutionary mechanisms in African trypanosome species.</title>
        <authorList>
            <person name="Jackson A.P."/>
            <person name="Berry A."/>
            <person name="Aslett M."/>
            <person name="Allison H.C."/>
            <person name="Burton P."/>
            <person name="Vavrova-Anderson J."/>
            <person name="Brown R."/>
            <person name="Browne H."/>
            <person name="Corton N."/>
            <person name="Hauser H."/>
            <person name="Gamble J."/>
            <person name="Gilderthorp R."/>
            <person name="Marcello L."/>
            <person name="McQuillan J."/>
            <person name="Otto T.D."/>
            <person name="Quail M.A."/>
            <person name="Sanders M.J."/>
            <person name="van Tonder A."/>
            <person name="Ginger M.L."/>
            <person name="Field M.C."/>
            <person name="Barry J.D."/>
            <person name="Hertz-Fowler C."/>
            <person name="Berriman M."/>
        </authorList>
    </citation>
    <scope>NUCLEOTIDE SEQUENCE [LARGE SCALE GENOMIC DNA]</scope>
    <source>
        <strain evidence="1 2">IL3000</strain>
    </source>
</reference>
<sequence length="153" mass="17141">MELRDAHIGPSGLICIPHYAFTFRVPPKLARYRGTTPFMCFAARPPKTLPTMLSLTSFLVELEMCVLPVPCHAVGNQRFVGRHLCPHTCRRFTWPFSVLDIVCDCESFWLLSPSEFCAFLTNSHHAYLPVGTAFADTAGLPVARVISHPPLVW</sequence>
<keyword evidence="2" id="KW-1185">Reference proteome</keyword>
<reference evidence="2" key="1">
    <citation type="submission" date="2011-07" db="EMBL/GenBank/DDBJ databases">
        <title>Divergent evolution of antigenic variation in African trypanosomes.</title>
        <authorList>
            <person name="Jackson A.P."/>
            <person name="Berry A."/>
            <person name="Allison H.C."/>
            <person name="Burton P."/>
            <person name="Anderson J."/>
            <person name="Aslett M."/>
            <person name="Brown R."/>
            <person name="Corton N."/>
            <person name="Harris D."/>
            <person name="Hauser H."/>
            <person name="Gamble J."/>
            <person name="Gilderthorp R."/>
            <person name="McQuillan J."/>
            <person name="Quail M.A."/>
            <person name="Sanders M."/>
            <person name="Van Tonder A."/>
            <person name="Ginger M.L."/>
            <person name="Donelson J.E."/>
            <person name="Field M.C."/>
            <person name="Barry J.D."/>
            <person name="Berriman M."/>
            <person name="Hertz-Fowler C."/>
        </authorList>
    </citation>
    <scope>NUCLEOTIDE SEQUENCE [LARGE SCALE GENOMIC DNA]</scope>
    <source>
        <strain evidence="2">IL3000</strain>
    </source>
</reference>
<evidence type="ECO:0000313" key="1">
    <source>
        <dbReference type="EMBL" id="CCD12132.1"/>
    </source>
</evidence>
<evidence type="ECO:0000313" key="2">
    <source>
        <dbReference type="Proteomes" id="UP000000702"/>
    </source>
</evidence>
<comment type="caution">
    <text evidence="1">The sequence shown here is derived from an EMBL/GenBank/DDBJ whole genome shotgun (WGS) entry which is preliminary data.</text>
</comment>
<dbReference type="Proteomes" id="UP000000702">
    <property type="component" value="Unassembled WGS sequence"/>
</dbReference>
<protein>
    <submittedName>
        <fullName evidence="1">WGS project CAEQ00000000 data, annotated contig 1206</fullName>
    </submittedName>
</protein>
<name>F9W4N8_TRYCI</name>
<organism evidence="1 2">
    <name type="scientific">Trypanosoma congolense (strain IL3000)</name>
    <dbReference type="NCBI Taxonomy" id="1068625"/>
    <lineage>
        <taxon>Eukaryota</taxon>
        <taxon>Discoba</taxon>
        <taxon>Euglenozoa</taxon>
        <taxon>Kinetoplastea</taxon>
        <taxon>Metakinetoplastina</taxon>
        <taxon>Trypanosomatida</taxon>
        <taxon>Trypanosomatidae</taxon>
        <taxon>Trypanosoma</taxon>
        <taxon>Nannomonas</taxon>
    </lineage>
</organism>
<dbReference type="AlphaFoldDB" id="F9W4N8"/>
<dbReference type="VEuPathDB" id="TriTrypDB:TcIL3000_0_30460"/>
<dbReference type="EMBL" id="CAEQ01000581">
    <property type="protein sequence ID" value="CCD12132.1"/>
    <property type="molecule type" value="Genomic_DNA"/>
</dbReference>
<accession>F9W4N8</accession>
<proteinExistence type="predicted"/>
<gene>
    <name evidence="1" type="ORF">TCIL3000_0_30460</name>
</gene>